<sequence>MKKMKRLIVMLMVVTMLGASLSGCSKKEDTATSGNSETGGLDTSKEVELVMYVISNEPAGQATVDENFNKILKEKLNCSLKINWIGWAEYANKYPLLFSSGESFDMAYCANWLNFSSLAKKGAFMNLDELWPKYAPDNYAKHSDTAKQQAVVDGSYYCVPTLLATYSAYGPIYRTDILEGTNWDGEMNTFEDMEEYLDLVAATGNGMEPLEIYSAGSELDDMWMYYNGQYAIKGSTNDFLFIDPAEENPKLYTYYEYDKVGEFLDIMNRWNEKGFFGKSALADTDSEKLRNGKAALRVHNVDTYQGYTIEHPEYKLKYSNLVKDVSNLSFTQDAMVISNTAKNPERALAFWNLLTTDQEVYDAFNYGILGESYEVNEEGQFKILDTDKYATTAMWAVRTTDLNRDQEGTPQEINAYKEEWDAYIQDGVGAQKYRSFVIDTSSIETEYASCLSVHQQYWWPLELGYTDKEKGLTEYKEKMEAAGIDKVRQVIQEQLDAYIADLSK</sequence>
<evidence type="ECO:0000259" key="2">
    <source>
        <dbReference type="Pfam" id="PF12010"/>
    </source>
</evidence>
<feature type="chain" id="PRO_5039674691" evidence="1">
    <location>
        <begin position="23"/>
        <end position="504"/>
    </location>
</feature>
<reference evidence="3 4" key="1">
    <citation type="submission" date="2016-11" db="EMBL/GenBank/DDBJ databases">
        <authorList>
            <person name="Jaros S."/>
            <person name="Januszkiewicz K."/>
            <person name="Wedrychowicz H."/>
        </authorList>
    </citation>
    <scope>NUCLEOTIDE SEQUENCE [LARGE SCALE GENOMIC DNA]</scope>
    <source>
        <strain evidence="3 4">DSM 15930</strain>
    </source>
</reference>
<gene>
    <name evidence="3" type="ORF">SAMN02746066_02615</name>
</gene>
<dbReference type="OrthoDB" id="2636783at2"/>
<organism evidence="3 4">
    <name type="scientific">Anaerosporobacter mobilis DSM 15930</name>
    <dbReference type="NCBI Taxonomy" id="1120996"/>
    <lineage>
        <taxon>Bacteria</taxon>
        <taxon>Bacillati</taxon>
        <taxon>Bacillota</taxon>
        <taxon>Clostridia</taxon>
        <taxon>Lachnospirales</taxon>
        <taxon>Lachnospiraceae</taxon>
        <taxon>Anaerosporobacter</taxon>
    </lineage>
</organism>
<dbReference type="SUPFAM" id="SSF53850">
    <property type="entry name" value="Periplasmic binding protein-like II"/>
    <property type="match status" value="1"/>
</dbReference>
<dbReference type="AlphaFoldDB" id="A0A1M7K9J3"/>
<dbReference type="InterPro" id="IPR006059">
    <property type="entry name" value="SBP"/>
</dbReference>
<dbReference type="Proteomes" id="UP000184038">
    <property type="component" value="Unassembled WGS sequence"/>
</dbReference>
<protein>
    <submittedName>
        <fullName evidence="3">Putative aldouronate transport system substrate-binding protein</fullName>
    </submittedName>
</protein>
<evidence type="ECO:0000256" key="1">
    <source>
        <dbReference type="SAM" id="SignalP"/>
    </source>
</evidence>
<dbReference type="RefSeq" id="WP_073288381.1">
    <property type="nucleotide sequence ID" value="NZ_FRCP01000013.1"/>
</dbReference>
<feature type="domain" description="DUF3502" evidence="2">
    <location>
        <begin position="434"/>
        <end position="500"/>
    </location>
</feature>
<dbReference type="Gene3D" id="3.40.190.10">
    <property type="entry name" value="Periplasmic binding protein-like II"/>
    <property type="match status" value="2"/>
</dbReference>
<evidence type="ECO:0000313" key="4">
    <source>
        <dbReference type="Proteomes" id="UP000184038"/>
    </source>
</evidence>
<accession>A0A1M7K9J3</accession>
<dbReference type="Pfam" id="PF01547">
    <property type="entry name" value="SBP_bac_1"/>
    <property type="match status" value="1"/>
</dbReference>
<feature type="signal peptide" evidence="1">
    <location>
        <begin position="1"/>
        <end position="22"/>
    </location>
</feature>
<name>A0A1M7K9J3_9FIRM</name>
<keyword evidence="4" id="KW-1185">Reference proteome</keyword>
<dbReference type="Pfam" id="PF12010">
    <property type="entry name" value="DUF3502"/>
    <property type="match status" value="1"/>
</dbReference>
<dbReference type="InterPro" id="IPR050490">
    <property type="entry name" value="Bact_solute-bd_prot1"/>
</dbReference>
<dbReference type="STRING" id="1120996.SAMN02746066_02615"/>
<dbReference type="EMBL" id="FRCP01000013">
    <property type="protein sequence ID" value="SHM61950.1"/>
    <property type="molecule type" value="Genomic_DNA"/>
</dbReference>
<dbReference type="PANTHER" id="PTHR43649">
    <property type="entry name" value="ARABINOSE-BINDING PROTEIN-RELATED"/>
    <property type="match status" value="1"/>
</dbReference>
<dbReference type="PROSITE" id="PS51257">
    <property type="entry name" value="PROKAR_LIPOPROTEIN"/>
    <property type="match status" value="1"/>
</dbReference>
<dbReference type="InterPro" id="IPR022627">
    <property type="entry name" value="DUF3502"/>
</dbReference>
<keyword evidence="1" id="KW-0732">Signal</keyword>
<evidence type="ECO:0000313" key="3">
    <source>
        <dbReference type="EMBL" id="SHM61950.1"/>
    </source>
</evidence>
<dbReference type="PANTHER" id="PTHR43649:SF17">
    <property type="entry name" value="ABC TRANSPORTER SOLUTE BINDING PROTEIN-SUGAR TRANSPORT"/>
    <property type="match status" value="1"/>
</dbReference>
<proteinExistence type="predicted"/>